<name>A0A7Z0LRZ5_9GAMM</name>
<evidence type="ECO:0000313" key="2">
    <source>
        <dbReference type="EMBL" id="NYS77472.1"/>
    </source>
</evidence>
<sequence>MKQSITVAALASATFIITPVAFAAENSTRLFKDWHYGQHIDEFPRSQGYYDCSGDFGALALCHDGVQFLQRVFQGQLMFAEDNTLVSTTIVADYSDDLYATLIGALARDFGMIFAEGPNDSLDLVYELQQGTFADEASLALALNSFEAEQLRSGYFGMTLVEQSAQEQLFADSRNADEMLMNLEPSVRAIDVLAYEDDYWGPTLQAAFHLPGRQLSRLRDKLQQAPAEDF</sequence>
<keyword evidence="3" id="KW-1185">Reference proteome</keyword>
<dbReference type="EMBL" id="JACCDE010000008">
    <property type="protein sequence ID" value="NYS77472.1"/>
    <property type="molecule type" value="Genomic_DNA"/>
</dbReference>
<dbReference type="AlphaFoldDB" id="A0A7Z0LRZ5"/>
<accession>A0A7Z0LRZ5</accession>
<feature type="signal peptide" evidence="1">
    <location>
        <begin position="1"/>
        <end position="23"/>
    </location>
</feature>
<feature type="chain" id="PRO_5031006340" evidence="1">
    <location>
        <begin position="24"/>
        <end position="230"/>
    </location>
</feature>
<keyword evidence="1" id="KW-0732">Signal</keyword>
<protein>
    <submittedName>
        <fullName evidence="2">Uncharacterized protein</fullName>
    </submittedName>
</protein>
<reference evidence="2 3" key="1">
    <citation type="journal article" date="2003" name="Extremophiles">
        <title>Halomonas glaciei sp. nov. isolated from fast ice of Adelie Land, Antarctica.</title>
        <authorList>
            <person name="Reddy G.S."/>
            <person name="Raghavan P.U."/>
            <person name="Sarita N.B."/>
            <person name="Prakash J.S."/>
            <person name="Nagesh N."/>
            <person name="Delille D."/>
            <person name="Shivaji S."/>
        </authorList>
    </citation>
    <scope>NUCLEOTIDE SEQUENCE [LARGE SCALE GENOMIC DNA]</scope>
    <source>
        <strain evidence="2 3">DD39</strain>
    </source>
</reference>
<comment type="caution">
    <text evidence="2">The sequence shown here is derived from an EMBL/GenBank/DDBJ whole genome shotgun (WGS) entry which is preliminary data.</text>
</comment>
<proteinExistence type="predicted"/>
<evidence type="ECO:0000313" key="3">
    <source>
        <dbReference type="Proteomes" id="UP000526892"/>
    </source>
</evidence>
<gene>
    <name evidence="2" type="ORF">HZS80_07025</name>
</gene>
<dbReference type="RefSeq" id="WP_179915602.1">
    <property type="nucleotide sequence ID" value="NZ_JACCDE010000008.1"/>
</dbReference>
<organism evidence="2 3">
    <name type="scientific">Vreelandella glaciei</name>
    <dbReference type="NCBI Taxonomy" id="186761"/>
    <lineage>
        <taxon>Bacteria</taxon>
        <taxon>Pseudomonadati</taxon>
        <taxon>Pseudomonadota</taxon>
        <taxon>Gammaproteobacteria</taxon>
        <taxon>Oceanospirillales</taxon>
        <taxon>Halomonadaceae</taxon>
        <taxon>Vreelandella</taxon>
    </lineage>
</organism>
<evidence type="ECO:0000256" key="1">
    <source>
        <dbReference type="SAM" id="SignalP"/>
    </source>
</evidence>
<dbReference type="Proteomes" id="UP000526892">
    <property type="component" value="Unassembled WGS sequence"/>
</dbReference>